<keyword evidence="1" id="KW-0808">Transferase</keyword>
<dbReference type="AlphaFoldDB" id="A0A6V7PT88"/>
<protein>
    <recommendedName>
        <fullName evidence="2">FAE domain-containing protein</fullName>
    </recommendedName>
</protein>
<name>A0A6V7PT88_ANACO</name>
<dbReference type="GO" id="GO:0016747">
    <property type="term" value="F:acyltransferase activity, transferring groups other than amino-acyl groups"/>
    <property type="evidence" value="ECO:0007669"/>
    <property type="project" value="InterPro"/>
</dbReference>
<dbReference type="InterPro" id="IPR013601">
    <property type="entry name" value="FAE1_typ3_polyketide_synth"/>
</dbReference>
<dbReference type="SUPFAM" id="SSF53901">
    <property type="entry name" value="Thiolase-like"/>
    <property type="match status" value="1"/>
</dbReference>
<feature type="domain" description="FAE" evidence="2">
    <location>
        <begin position="56"/>
        <end position="108"/>
    </location>
</feature>
<feature type="domain" description="FAE" evidence="2">
    <location>
        <begin position="154"/>
        <end position="207"/>
    </location>
</feature>
<reference evidence="3" key="1">
    <citation type="submission" date="2020-07" db="EMBL/GenBank/DDBJ databases">
        <authorList>
            <person name="Lin J."/>
        </authorList>
    </citation>
    <scope>NUCLEOTIDE SEQUENCE</scope>
</reference>
<evidence type="ECO:0000259" key="2">
    <source>
        <dbReference type="Pfam" id="PF08392"/>
    </source>
</evidence>
<gene>
    <name evidence="3" type="ORF">CB5_LOCUS17129</name>
</gene>
<keyword evidence="1" id="KW-0012">Acyltransferase</keyword>
<dbReference type="InterPro" id="IPR016039">
    <property type="entry name" value="Thiolase-like"/>
</dbReference>
<proteinExistence type="predicted"/>
<dbReference type="GO" id="GO:0016020">
    <property type="term" value="C:membrane"/>
    <property type="evidence" value="ECO:0007669"/>
    <property type="project" value="InterPro"/>
</dbReference>
<dbReference type="GO" id="GO:0006633">
    <property type="term" value="P:fatty acid biosynthetic process"/>
    <property type="evidence" value="ECO:0007669"/>
    <property type="project" value="InterPro"/>
</dbReference>
<accession>A0A6V7PT88</accession>
<dbReference type="EMBL" id="LR862152">
    <property type="protein sequence ID" value="CAD1833918.1"/>
    <property type="molecule type" value="Genomic_DNA"/>
</dbReference>
<evidence type="ECO:0000313" key="3">
    <source>
        <dbReference type="EMBL" id="CAD1833918.1"/>
    </source>
</evidence>
<organism evidence="3">
    <name type="scientific">Ananas comosus var. bracteatus</name>
    <name type="common">red pineapple</name>
    <dbReference type="NCBI Taxonomy" id="296719"/>
    <lineage>
        <taxon>Eukaryota</taxon>
        <taxon>Viridiplantae</taxon>
        <taxon>Streptophyta</taxon>
        <taxon>Embryophyta</taxon>
        <taxon>Tracheophyta</taxon>
        <taxon>Spermatophyta</taxon>
        <taxon>Magnoliopsida</taxon>
        <taxon>Liliopsida</taxon>
        <taxon>Poales</taxon>
        <taxon>Bromeliaceae</taxon>
        <taxon>Bromelioideae</taxon>
        <taxon>Ananas</taxon>
    </lineage>
</organism>
<dbReference type="InterPro" id="IPR012392">
    <property type="entry name" value="3-ktacl-CoA_syn"/>
</dbReference>
<dbReference type="PANTHER" id="PTHR31561">
    <property type="entry name" value="3-KETOACYL-COA SYNTHASE"/>
    <property type="match status" value="1"/>
</dbReference>
<evidence type="ECO:0000256" key="1">
    <source>
        <dbReference type="ARBA" id="ARBA00023315"/>
    </source>
</evidence>
<sequence length="233" mass="26001">MRTIFLKSGLATRPTLPPISSKRTTTKFATLYKRPKRACSMPSPPSSPRPASHLRISVLIVACSMFSPSLPLCFIVNHFNFDPSIKTYNLSGMGCSGGTMCCDLPQRSYAASRVRSHRRHREHELELVLRREPPDARHQLHLPRRHRGHAPDQRPNRRCSAKMELVRALRTHHGAEDAAYNAAVQMEDEDGSVGMSLSKDLVRVAGPSCAATSPRWRRTCSLCRSSCGMRGTL</sequence>
<dbReference type="Pfam" id="PF08392">
    <property type="entry name" value="FAE1_CUT1_RppA"/>
    <property type="match status" value="2"/>
</dbReference>